<feature type="chain" id="PRO_5039639147" evidence="4">
    <location>
        <begin position="32"/>
        <end position="499"/>
    </location>
</feature>
<evidence type="ECO:0000256" key="4">
    <source>
        <dbReference type="SAM" id="SignalP"/>
    </source>
</evidence>
<dbReference type="AlphaFoldDB" id="A0A1I7MQX9"/>
<dbReference type="GO" id="GO:0004185">
    <property type="term" value="F:serine-type carboxypeptidase activity"/>
    <property type="evidence" value="ECO:0007669"/>
    <property type="project" value="InterPro"/>
</dbReference>
<dbReference type="InterPro" id="IPR000667">
    <property type="entry name" value="Peptidase_S13"/>
</dbReference>
<keyword evidence="2" id="KW-0378">Hydrolase</keyword>
<dbReference type="PRINTS" id="PR00922">
    <property type="entry name" value="DADACBPTASE3"/>
</dbReference>
<accession>A0A1I7MQX9</accession>
<evidence type="ECO:0000256" key="1">
    <source>
        <dbReference type="ARBA" id="ARBA00006096"/>
    </source>
</evidence>
<name>A0A1I7MQX9_9MICC</name>
<gene>
    <name evidence="5" type="ORF">SAMN04487966_110103</name>
</gene>
<keyword evidence="4" id="KW-0732">Signal</keyword>
<dbReference type="PANTHER" id="PTHR30023">
    <property type="entry name" value="D-ALANYL-D-ALANINE CARBOXYPEPTIDASE"/>
    <property type="match status" value="1"/>
</dbReference>
<reference evidence="5 6" key="1">
    <citation type="submission" date="2016-10" db="EMBL/GenBank/DDBJ databases">
        <authorList>
            <person name="de Groot N.N."/>
        </authorList>
    </citation>
    <scope>NUCLEOTIDE SEQUENCE [LARGE SCALE GENOMIC DNA]</scope>
    <source>
        <strain evidence="5 6">CGMCC 1.7054</strain>
    </source>
</reference>
<protein>
    <submittedName>
        <fullName evidence="5">D-alanyl-D-alanine carboxypeptidase / D-alanyl-D-alanine-endopeptidase (Penicillin-binding protein 4)</fullName>
    </submittedName>
</protein>
<dbReference type="RefSeq" id="WP_177227943.1">
    <property type="nucleotide sequence ID" value="NZ_FPCG01000010.1"/>
</dbReference>
<keyword evidence="5" id="KW-0121">Carboxypeptidase</keyword>
<dbReference type="Pfam" id="PF02113">
    <property type="entry name" value="Peptidase_S13"/>
    <property type="match status" value="2"/>
</dbReference>
<sequence>MRSWSAPVRPARRTVAGVGLSLALLLTGCSAGGSAPAVSATAGTPAVPTAATSSQPASPSTAAGEASAPKSSRVPLLPGAVSDAPAPDPDALAAELDEILAGSPGTVGAAVVDVQTGELLFGLEEDEPLIPASTVKILTATAALSVLGSDHTYATRTYAVPQEQGTTVVLDAGGDVLLGAGESDPGAVLGRAGLGTLAEQTVAQLQEQEISGPVTVQVDDSGYDGPAVLEQWPSAVVDVDIARVMPIATYGGREIGQRWGGLTPDPALHAAQVFRQQLVAQAQSQGVRLSVSPQIARGAVEDLDRTGSSTRTALRLAEVRSAPLAEQVRFMLHESDNLTAEAMARNTALAAGHPGSFEGAAAAVREVLEEETRDLTGLDLTDGSGLSGYTTITAEQLARAVRLAGEREETVAAVESLPVAGREGTLKDRMVGTAAEGSARGKTGTLGTVATLAGVVVTQDGRELAFSILANDQRGRIPQAREMIDRAVVTLAECGCGGD</sequence>
<comment type="similarity">
    <text evidence="1">Belongs to the peptidase S13 family.</text>
</comment>
<dbReference type="SUPFAM" id="SSF56601">
    <property type="entry name" value="beta-lactamase/transpeptidase-like"/>
    <property type="match status" value="1"/>
</dbReference>
<feature type="compositionally biased region" description="Low complexity" evidence="3">
    <location>
        <begin position="36"/>
        <end position="64"/>
    </location>
</feature>
<dbReference type="EMBL" id="FPCG01000010">
    <property type="protein sequence ID" value="SFV24316.1"/>
    <property type="molecule type" value="Genomic_DNA"/>
</dbReference>
<dbReference type="InterPro" id="IPR012338">
    <property type="entry name" value="Beta-lactam/transpept-like"/>
</dbReference>
<organism evidence="5 6">
    <name type="scientific">Micrococcus terreus</name>
    <dbReference type="NCBI Taxonomy" id="574650"/>
    <lineage>
        <taxon>Bacteria</taxon>
        <taxon>Bacillati</taxon>
        <taxon>Actinomycetota</taxon>
        <taxon>Actinomycetes</taxon>
        <taxon>Micrococcales</taxon>
        <taxon>Micrococcaceae</taxon>
        <taxon>Micrococcus</taxon>
    </lineage>
</organism>
<dbReference type="GO" id="GO:0006508">
    <property type="term" value="P:proteolysis"/>
    <property type="evidence" value="ECO:0007669"/>
    <property type="project" value="InterPro"/>
</dbReference>
<evidence type="ECO:0000256" key="2">
    <source>
        <dbReference type="ARBA" id="ARBA00022801"/>
    </source>
</evidence>
<dbReference type="PANTHER" id="PTHR30023:SF0">
    <property type="entry name" value="PENICILLIN-SENSITIVE CARBOXYPEPTIDASE A"/>
    <property type="match status" value="1"/>
</dbReference>
<keyword evidence="5" id="KW-0645">Protease</keyword>
<evidence type="ECO:0000256" key="3">
    <source>
        <dbReference type="SAM" id="MobiDB-lite"/>
    </source>
</evidence>
<dbReference type="Proteomes" id="UP000198881">
    <property type="component" value="Unassembled WGS sequence"/>
</dbReference>
<feature type="region of interest" description="Disordered" evidence="3">
    <location>
        <begin position="36"/>
        <end position="89"/>
    </location>
</feature>
<dbReference type="GO" id="GO:0000270">
    <property type="term" value="P:peptidoglycan metabolic process"/>
    <property type="evidence" value="ECO:0007669"/>
    <property type="project" value="TreeGrafter"/>
</dbReference>
<dbReference type="PROSITE" id="PS51257">
    <property type="entry name" value="PROKAR_LIPOPROTEIN"/>
    <property type="match status" value="1"/>
</dbReference>
<evidence type="ECO:0000313" key="5">
    <source>
        <dbReference type="EMBL" id="SFV24316.1"/>
    </source>
</evidence>
<feature type="signal peptide" evidence="4">
    <location>
        <begin position="1"/>
        <end position="31"/>
    </location>
</feature>
<dbReference type="Gene3D" id="3.40.710.10">
    <property type="entry name" value="DD-peptidase/beta-lactamase superfamily"/>
    <property type="match status" value="2"/>
</dbReference>
<dbReference type="STRING" id="574650.SAMN04487966_110103"/>
<proteinExistence type="inferred from homology"/>
<dbReference type="NCBIfam" id="TIGR00666">
    <property type="entry name" value="PBP4"/>
    <property type="match status" value="1"/>
</dbReference>
<keyword evidence="6" id="KW-1185">Reference proteome</keyword>
<evidence type="ECO:0000313" key="6">
    <source>
        <dbReference type="Proteomes" id="UP000198881"/>
    </source>
</evidence>